<dbReference type="AlphaFoldDB" id="A0A9X5E6Q5"/>
<dbReference type="RefSeq" id="WP_132867171.1">
    <property type="nucleotide sequence ID" value="NZ_JTJC03000004.1"/>
</dbReference>
<feature type="region of interest" description="Disordered" evidence="1">
    <location>
        <begin position="42"/>
        <end position="63"/>
    </location>
</feature>
<protein>
    <submittedName>
        <fullName evidence="2">Uncharacterized protein</fullName>
    </submittedName>
</protein>
<sequence>MFDTKLSAISCQLSVISYQQESGARSQELGEKNINTISFTHHAPRTTHHPTTNDQLNVKLLRH</sequence>
<keyword evidence="3" id="KW-1185">Reference proteome</keyword>
<dbReference type="EMBL" id="JTJC03000004">
    <property type="protein sequence ID" value="NHC36232.1"/>
    <property type="molecule type" value="Genomic_DNA"/>
</dbReference>
<comment type="caution">
    <text evidence="2">The sequence shown here is derived from an EMBL/GenBank/DDBJ whole genome shotgun (WGS) entry which is preliminary data.</text>
</comment>
<evidence type="ECO:0000256" key="1">
    <source>
        <dbReference type="SAM" id="MobiDB-lite"/>
    </source>
</evidence>
<dbReference type="Proteomes" id="UP000031532">
    <property type="component" value="Unassembled WGS sequence"/>
</dbReference>
<organism evidence="2 3">
    <name type="scientific">Scytonema millei VB511283</name>
    <dbReference type="NCBI Taxonomy" id="1245923"/>
    <lineage>
        <taxon>Bacteria</taxon>
        <taxon>Bacillati</taxon>
        <taxon>Cyanobacteriota</taxon>
        <taxon>Cyanophyceae</taxon>
        <taxon>Nostocales</taxon>
        <taxon>Scytonemataceae</taxon>
        <taxon>Scytonema</taxon>
    </lineage>
</organism>
<accession>A0A9X5E6Q5</accession>
<evidence type="ECO:0000313" key="2">
    <source>
        <dbReference type="EMBL" id="NHC36232.1"/>
    </source>
</evidence>
<name>A0A9X5E6Q5_9CYAN</name>
<reference evidence="2 3" key="1">
    <citation type="journal article" date="2015" name="Genome Announc.">
        <title>Draft Genome Sequence of the Terrestrial Cyanobacterium Scytonema millei VB511283, Isolated from Eastern India.</title>
        <authorList>
            <person name="Sen D."/>
            <person name="Chandrababunaidu M.M."/>
            <person name="Singh D."/>
            <person name="Sanghi N."/>
            <person name="Ghorai A."/>
            <person name="Mishra G.P."/>
            <person name="Madduluri M."/>
            <person name="Adhikary S.P."/>
            <person name="Tripathy S."/>
        </authorList>
    </citation>
    <scope>NUCLEOTIDE SEQUENCE [LARGE SCALE GENOMIC DNA]</scope>
    <source>
        <strain evidence="2 3">VB511283</strain>
    </source>
</reference>
<evidence type="ECO:0000313" key="3">
    <source>
        <dbReference type="Proteomes" id="UP000031532"/>
    </source>
</evidence>
<proteinExistence type="predicted"/>
<gene>
    <name evidence="2" type="ORF">QH73_0016525</name>
</gene>